<proteinExistence type="predicted"/>
<sequence>MYIASVVLAVIIGTVATLARPTPQARPVSKTISLERRGGHTRHAANLDHLIANLDRVAFKMHRTLDNYEDNTGSPFPGQKTASQRKRDLIEKRSSMIHKRAPATHGLELQDIADGMWWAGNVSVGTPPQTFEVDFDTGSSDFWVTGKDCLRCQTPLKYDPHSSTTAVDASRNFTIRYGDGTSYSGPVWRDTVSIGNLVAEHQAVGAVDNTSPMDDSAAADNIWSLMGMAWPSLSRSGNSTFMNTLSSGNDIPTSQFSFSLDDDSAELFIGGVNPNKYQGEFIYVNTAQDFWRVHTGGLSLNGRSLNMTGAGEAIIDTGSTATLGPSTVVRELYSQIPGAKNLSEVNQTYDSFSGWYAVPCEFSDTVSFIFGGVTFDIAPEDFIELGQVSTNSTYCIGGIIAKDDLPSEYVLYVLIILLQTHNLPGTLT</sequence>
<gene>
    <name evidence="1" type="ORF">QFC19_003031</name>
</gene>
<organism evidence="1 2">
    <name type="scientific">Naganishia cerealis</name>
    <dbReference type="NCBI Taxonomy" id="610337"/>
    <lineage>
        <taxon>Eukaryota</taxon>
        <taxon>Fungi</taxon>
        <taxon>Dikarya</taxon>
        <taxon>Basidiomycota</taxon>
        <taxon>Agaricomycotina</taxon>
        <taxon>Tremellomycetes</taxon>
        <taxon>Filobasidiales</taxon>
        <taxon>Filobasidiaceae</taxon>
        <taxon>Naganishia</taxon>
    </lineage>
</organism>
<comment type="caution">
    <text evidence="1">The sequence shown here is derived from an EMBL/GenBank/DDBJ whole genome shotgun (WGS) entry which is preliminary data.</text>
</comment>
<dbReference type="Proteomes" id="UP001241377">
    <property type="component" value="Unassembled WGS sequence"/>
</dbReference>
<reference evidence="1" key="1">
    <citation type="submission" date="2023-04" db="EMBL/GenBank/DDBJ databases">
        <title>Draft Genome sequencing of Naganishia species isolated from polar environments using Oxford Nanopore Technology.</title>
        <authorList>
            <person name="Leo P."/>
            <person name="Venkateswaran K."/>
        </authorList>
    </citation>
    <scope>NUCLEOTIDE SEQUENCE</scope>
    <source>
        <strain evidence="1">MNA-CCFEE 5261</strain>
    </source>
</reference>
<name>A0ACC2W4P6_9TREE</name>
<dbReference type="EMBL" id="JASBWR010000028">
    <property type="protein sequence ID" value="KAJ9106719.1"/>
    <property type="molecule type" value="Genomic_DNA"/>
</dbReference>
<accession>A0ACC2W4P6</accession>
<keyword evidence="2" id="KW-1185">Reference proteome</keyword>
<evidence type="ECO:0000313" key="1">
    <source>
        <dbReference type="EMBL" id="KAJ9106719.1"/>
    </source>
</evidence>
<protein>
    <submittedName>
        <fullName evidence="1">Uncharacterized protein</fullName>
    </submittedName>
</protein>
<evidence type="ECO:0000313" key="2">
    <source>
        <dbReference type="Proteomes" id="UP001241377"/>
    </source>
</evidence>